<dbReference type="PROSITE" id="PS00678">
    <property type="entry name" value="WD_REPEATS_1"/>
    <property type="match status" value="1"/>
</dbReference>
<dbReference type="SUPFAM" id="SSF101908">
    <property type="entry name" value="Putative isomerase YbhE"/>
    <property type="match status" value="1"/>
</dbReference>
<evidence type="ECO:0000259" key="4">
    <source>
        <dbReference type="Pfam" id="PF20703"/>
    </source>
</evidence>
<name>A0ABP6ZL81_9ACTN</name>
<dbReference type="Gene3D" id="2.130.10.10">
    <property type="entry name" value="YVTN repeat-like/Quinoprotein amine dehydrogenase"/>
    <property type="match status" value="3"/>
</dbReference>
<comment type="caution">
    <text evidence="5">The sequence shown here is derived from an EMBL/GenBank/DDBJ whole genome shotgun (WGS) entry which is preliminary data.</text>
</comment>
<dbReference type="SMART" id="SM00320">
    <property type="entry name" value="WD40"/>
    <property type="match status" value="12"/>
</dbReference>
<keyword evidence="2" id="KW-0677">Repeat</keyword>
<feature type="repeat" description="WD" evidence="3">
    <location>
        <begin position="1123"/>
        <end position="1164"/>
    </location>
</feature>
<dbReference type="InterPro" id="IPR036322">
    <property type="entry name" value="WD40_repeat_dom_sf"/>
</dbReference>
<feature type="repeat" description="WD" evidence="3">
    <location>
        <begin position="763"/>
        <end position="804"/>
    </location>
</feature>
<protein>
    <recommendedName>
        <fullName evidence="4">Novel STAND NTPase 1 domain-containing protein</fullName>
    </recommendedName>
</protein>
<keyword evidence="1 3" id="KW-0853">WD repeat</keyword>
<dbReference type="InterPro" id="IPR015943">
    <property type="entry name" value="WD40/YVTN_repeat-like_dom_sf"/>
</dbReference>
<dbReference type="EMBL" id="BAABAB010000006">
    <property type="protein sequence ID" value="GAA3609616.1"/>
    <property type="molecule type" value="Genomic_DNA"/>
</dbReference>
<evidence type="ECO:0000256" key="1">
    <source>
        <dbReference type="ARBA" id="ARBA00022574"/>
    </source>
</evidence>
<dbReference type="InterPro" id="IPR027417">
    <property type="entry name" value="P-loop_NTPase"/>
</dbReference>
<feature type="repeat" description="WD" evidence="3">
    <location>
        <begin position="1168"/>
        <end position="1201"/>
    </location>
</feature>
<dbReference type="InterPro" id="IPR019775">
    <property type="entry name" value="WD40_repeat_CS"/>
</dbReference>
<gene>
    <name evidence="5" type="ORF">GCM10022236_09100</name>
</gene>
<evidence type="ECO:0000313" key="6">
    <source>
        <dbReference type="Proteomes" id="UP001501490"/>
    </source>
</evidence>
<sequence>MTDGVETGALPDPALINSREDLATALTALRQAANLSVREVVAASAVPHGTVSGWMSGQHAPVGAYRDRFDAVIVACGVTSPADREAWWEAAGRARQARSSRGVDGRPPYQGLQAFETGDSAWFFGRDQLIDRALRQLVGLSERVAGGPPALMTVIGASGSGKSSLIRAGIIPALGRRALDGSSDPVLDTWRALVMTPGAHPSETLAALTVTRQTVLCIDQFEELWTQVEDDAERTAFLESLLRLAEPGQEWIVLIGLRADFYAAASRRPELQQALQECQLLVGPMTSVELRSAIVEPASRAGARVDEDLVKVLLGDLASRSVTAAHDPGALPLLSHALLSTWERSNHRRMTVSDYYATGGIAGAIEQAAESTYERLSPEQQDCVPRLFLRLINLDGNTISRRRLQLGEVLDDSNTDAAMAAAIDAYCAARLLTRDVDSVEITHEALTTAWPRFTGWIASNRAGLVIHRRITLAARQWAAAGRDDGHLLPAARLSSWYEWARLEGHSADLNRLEREFLKASEDHHRREAAAAERQHRSRRRLGTMAFVLAVLCALLAVATTGAYLNARHYRAVAEAARDEARSRQVALQAAKLRTEDPALSSQLALAAYRISPTLEARSALMDATAQWTPTRLTGHPGPLQARTSPDGDTLATADAAGRLRLFSLAEQTPRRVADVAAAIKPPDLYALAWSDDGRLLAVGGQSAPTLWDVSDRSAPRRLRTLGVEVTTYALAFVPGTHRLLAGTSDGRVVGWTDPARSDPVDLVRGVADGVSAIAVSADGRRLAVAGAADRIDVWRLDAGRAVHRRSAALGVARALAIAFSPDGREVAAGTTGNEVRRWAIGRNGLTSRPALGGFGSWVNAVAYQPDARRLVAGSSDQTTVVFDLVTGRRLSVMPGPAIVVSVQVAGGKIVTGSSDGTSRLWPLPDPTTHDAVGPGWQLGESTDQRLLAEATGRGDGTLRLYDLGDDRRADLRATVAPPAGQGTISGTGTLSPDGSLLAGGTTTGRIVLWGTSSGQPTLLGSVSHVGSDHGAADGPPSQLQALAISRDNRLLASVDATRAYVALWDISNPMSPRREPATLPAGAIALTVAFDPDGTMLAVGDAADEVVVWNVGGPKKPQRLATLTNFQDDVNAVAFSPNGRLLAAGGADRSLRVWDVSDHDRPRLVSSIEGPEAAVVSVAFSAAGDRLAVGSADGTLWLYDLADPATPIPAASLGAAGERVNDARFVDHDGGLVGTGPSGALRFWQTDTAAAIDQICARRGDPLDAQEWRRYLAGIPVRQIC</sequence>
<evidence type="ECO:0000313" key="5">
    <source>
        <dbReference type="EMBL" id="GAA3609616.1"/>
    </source>
</evidence>
<dbReference type="SUPFAM" id="SSF52540">
    <property type="entry name" value="P-loop containing nucleoside triphosphate hydrolases"/>
    <property type="match status" value="1"/>
</dbReference>
<dbReference type="PROSITE" id="PS50294">
    <property type="entry name" value="WD_REPEATS_REGION"/>
    <property type="match status" value="1"/>
</dbReference>
<dbReference type="Pfam" id="PF00400">
    <property type="entry name" value="WD40"/>
    <property type="match status" value="3"/>
</dbReference>
<dbReference type="PROSITE" id="PS50082">
    <property type="entry name" value="WD_REPEATS_2"/>
    <property type="match status" value="4"/>
</dbReference>
<dbReference type="InterPro" id="IPR049052">
    <property type="entry name" value="nSTAND1"/>
</dbReference>
<dbReference type="SUPFAM" id="SSF50978">
    <property type="entry name" value="WD40 repeat-like"/>
    <property type="match status" value="1"/>
</dbReference>
<dbReference type="RefSeq" id="WP_344801904.1">
    <property type="nucleotide sequence ID" value="NZ_BAABAB010000006.1"/>
</dbReference>
<reference evidence="6" key="1">
    <citation type="journal article" date="2019" name="Int. J. Syst. Evol. Microbiol.">
        <title>The Global Catalogue of Microorganisms (GCM) 10K type strain sequencing project: providing services to taxonomists for standard genome sequencing and annotation.</title>
        <authorList>
            <consortium name="The Broad Institute Genomics Platform"/>
            <consortium name="The Broad Institute Genome Sequencing Center for Infectious Disease"/>
            <person name="Wu L."/>
            <person name="Ma J."/>
        </authorList>
    </citation>
    <scope>NUCLEOTIDE SEQUENCE [LARGE SCALE GENOMIC DNA]</scope>
    <source>
        <strain evidence="6">JCM 16929</strain>
    </source>
</reference>
<keyword evidence="6" id="KW-1185">Reference proteome</keyword>
<dbReference type="InterPro" id="IPR001680">
    <property type="entry name" value="WD40_rpt"/>
</dbReference>
<proteinExistence type="predicted"/>
<dbReference type="CDD" id="cd00200">
    <property type="entry name" value="WD40"/>
    <property type="match status" value="1"/>
</dbReference>
<organism evidence="5 6">
    <name type="scientific">Microlunatus ginsengisoli</name>
    <dbReference type="NCBI Taxonomy" id="363863"/>
    <lineage>
        <taxon>Bacteria</taxon>
        <taxon>Bacillati</taxon>
        <taxon>Actinomycetota</taxon>
        <taxon>Actinomycetes</taxon>
        <taxon>Propionibacteriales</taxon>
        <taxon>Propionibacteriaceae</taxon>
        <taxon>Microlunatus</taxon>
    </lineage>
</organism>
<dbReference type="Pfam" id="PF20703">
    <property type="entry name" value="nSTAND1"/>
    <property type="match status" value="1"/>
</dbReference>
<feature type="domain" description="Novel STAND NTPase 1" evidence="4">
    <location>
        <begin position="108"/>
        <end position="484"/>
    </location>
</feature>
<dbReference type="PANTHER" id="PTHR19848">
    <property type="entry name" value="WD40 REPEAT PROTEIN"/>
    <property type="match status" value="1"/>
</dbReference>
<evidence type="ECO:0000256" key="3">
    <source>
        <dbReference type="PROSITE-ProRule" id="PRU00221"/>
    </source>
</evidence>
<accession>A0ABP6ZL81</accession>
<evidence type="ECO:0000256" key="2">
    <source>
        <dbReference type="ARBA" id="ARBA00022737"/>
    </source>
</evidence>
<feature type="repeat" description="WD" evidence="3">
    <location>
        <begin position="851"/>
        <end position="892"/>
    </location>
</feature>
<dbReference type="PANTHER" id="PTHR19848:SF8">
    <property type="entry name" value="F-BOX AND WD REPEAT DOMAIN CONTAINING 7"/>
    <property type="match status" value="1"/>
</dbReference>
<dbReference type="Proteomes" id="UP001501490">
    <property type="component" value="Unassembled WGS sequence"/>
</dbReference>